<organism evidence="2 3">
    <name type="scientific">Hevea brasiliensis</name>
    <name type="common">Para rubber tree</name>
    <name type="synonym">Siphonia brasiliensis</name>
    <dbReference type="NCBI Taxonomy" id="3981"/>
    <lineage>
        <taxon>Eukaryota</taxon>
        <taxon>Viridiplantae</taxon>
        <taxon>Streptophyta</taxon>
        <taxon>Embryophyta</taxon>
        <taxon>Tracheophyta</taxon>
        <taxon>Spermatophyta</taxon>
        <taxon>Magnoliopsida</taxon>
        <taxon>eudicotyledons</taxon>
        <taxon>Gunneridae</taxon>
        <taxon>Pentapetalae</taxon>
        <taxon>rosids</taxon>
        <taxon>fabids</taxon>
        <taxon>Malpighiales</taxon>
        <taxon>Euphorbiaceae</taxon>
        <taxon>Crotonoideae</taxon>
        <taxon>Micrandreae</taxon>
        <taxon>Hevea</taxon>
    </lineage>
</organism>
<dbReference type="PANTHER" id="PTHR27003">
    <property type="entry name" value="OS07G0166700 PROTEIN"/>
    <property type="match status" value="1"/>
</dbReference>
<evidence type="ECO:0008006" key="4">
    <source>
        <dbReference type="Google" id="ProtNLM"/>
    </source>
</evidence>
<dbReference type="AlphaFoldDB" id="A0A6A6LF88"/>
<dbReference type="PANTHER" id="PTHR27003:SF437">
    <property type="entry name" value="PROTEIN KINASE DOMAIN-CONTAINING PROTEIN"/>
    <property type="match status" value="1"/>
</dbReference>
<proteinExistence type="predicted"/>
<dbReference type="EMBL" id="JAAGAX010000011">
    <property type="protein sequence ID" value="KAF2299227.1"/>
    <property type="molecule type" value="Genomic_DNA"/>
</dbReference>
<accession>A0A6A6LF88</accession>
<evidence type="ECO:0000313" key="3">
    <source>
        <dbReference type="Proteomes" id="UP000467840"/>
    </source>
</evidence>
<name>A0A6A6LF88_HEVBR</name>
<protein>
    <recommendedName>
        <fullName evidence="4">Serine-threonine/tyrosine-protein kinase catalytic domain-containing protein</fullName>
    </recommendedName>
</protein>
<sequence>MPGLPKEQVNLADWARICCRRGAIDQIMDPYLRGNIDPVCLEKFGEIAESCLRDQGTQRPTMSDVVCGLEFALQLQETAENTRNSMIDVSGGHKHGSKSTISSGERSIAKTDPDRMSSDTVFSEIMNQKGR</sequence>
<dbReference type="SUPFAM" id="SSF56112">
    <property type="entry name" value="Protein kinase-like (PK-like)"/>
    <property type="match status" value="1"/>
</dbReference>
<dbReference type="InterPro" id="IPR045272">
    <property type="entry name" value="ANXUR1/2-like"/>
</dbReference>
<dbReference type="InterPro" id="IPR011009">
    <property type="entry name" value="Kinase-like_dom_sf"/>
</dbReference>
<keyword evidence="3" id="KW-1185">Reference proteome</keyword>
<dbReference type="GO" id="GO:0009506">
    <property type="term" value="C:plasmodesma"/>
    <property type="evidence" value="ECO:0007669"/>
    <property type="project" value="TreeGrafter"/>
</dbReference>
<reference evidence="2 3" key="1">
    <citation type="journal article" date="2020" name="Mol. Plant">
        <title>The Chromosome-Based Rubber Tree Genome Provides New Insights into Spurge Genome Evolution and Rubber Biosynthesis.</title>
        <authorList>
            <person name="Liu J."/>
            <person name="Shi C."/>
            <person name="Shi C.C."/>
            <person name="Li W."/>
            <person name="Zhang Q.J."/>
            <person name="Zhang Y."/>
            <person name="Li K."/>
            <person name="Lu H.F."/>
            <person name="Shi C."/>
            <person name="Zhu S.T."/>
            <person name="Xiao Z.Y."/>
            <person name="Nan H."/>
            <person name="Yue Y."/>
            <person name="Zhu X.G."/>
            <person name="Wu Y."/>
            <person name="Hong X.N."/>
            <person name="Fan G.Y."/>
            <person name="Tong Y."/>
            <person name="Zhang D."/>
            <person name="Mao C.L."/>
            <person name="Liu Y.L."/>
            <person name="Hao S.J."/>
            <person name="Liu W.Q."/>
            <person name="Lv M.Q."/>
            <person name="Zhang H.B."/>
            <person name="Liu Y."/>
            <person name="Hu-Tang G.R."/>
            <person name="Wang J.P."/>
            <person name="Wang J.H."/>
            <person name="Sun Y.H."/>
            <person name="Ni S.B."/>
            <person name="Chen W.B."/>
            <person name="Zhang X.C."/>
            <person name="Jiao Y.N."/>
            <person name="Eichler E.E."/>
            <person name="Li G.H."/>
            <person name="Liu X."/>
            <person name="Gao L.Z."/>
        </authorList>
    </citation>
    <scope>NUCLEOTIDE SEQUENCE [LARGE SCALE GENOMIC DNA]</scope>
    <source>
        <strain evidence="3">cv. GT1</strain>
        <tissue evidence="2">Leaf</tissue>
    </source>
</reference>
<evidence type="ECO:0000256" key="1">
    <source>
        <dbReference type="SAM" id="MobiDB-lite"/>
    </source>
</evidence>
<evidence type="ECO:0000313" key="2">
    <source>
        <dbReference type="EMBL" id="KAF2299227.1"/>
    </source>
</evidence>
<dbReference type="Gene3D" id="1.10.510.10">
    <property type="entry name" value="Transferase(Phosphotransferase) domain 1"/>
    <property type="match status" value="1"/>
</dbReference>
<feature type="region of interest" description="Disordered" evidence="1">
    <location>
        <begin position="86"/>
        <end position="131"/>
    </location>
</feature>
<dbReference type="GO" id="GO:0004714">
    <property type="term" value="F:transmembrane receptor protein tyrosine kinase activity"/>
    <property type="evidence" value="ECO:0007669"/>
    <property type="project" value="InterPro"/>
</dbReference>
<gene>
    <name evidence="2" type="ORF">GH714_031029</name>
</gene>
<comment type="caution">
    <text evidence="2">The sequence shown here is derived from an EMBL/GenBank/DDBJ whole genome shotgun (WGS) entry which is preliminary data.</text>
</comment>
<dbReference type="Proteomes" id="UP000467840">
    <property type="component" value="Chromosome 1"/>
</dbReference>
<feature type="compositionally biased region" description="Basic and acidic residues" evidence="1">
    <location>
        <begin position="107"/>
        <end position="117"/>
    </location>
</feature>
<dbReference type="GO" id="GO:0005886">
    <property type="term" value="C:plasma membrane"/>
    <property type="evidence" value="ECO:0007669"/>
    <property type="project" value="TreeGrafter"/>
</dbReference>